<accession>A0A225DZI1</accession>
<comment type="caution">
    <text evidence="1">The sequence shown here is derived from an EMBL/GenBank/DDBJ whole genome shotgun (WGS) entry which is preliminary data.</text>
</comment>
<name>A0A225DZI1_9BACT</name>
<proteinExistence type="predicted"/>
<sequence>MLWETQGQMAASTDTIPVIRFVVTSDKKCRSLPIFCS</sequence>
<keyword evidence="2" id="KW-1185">Reference proteome</keyword>
<protein>
    <submittedName>
        <fullName evidence="1">Uncharacterized protein</fullName>
    </submittedName>
</protein>
<evidence type="ECO:0000313" key="2">
    <source>
        <dbReference type="Proteomes" id="UP000214646"/>
    </source>
</evidence>
<organism evidence="1 2">
    <name type="scientific">Fimbriiglobus ruber</name>
    <dbReference type="NCBI Taxonomy" id="1908690"/>
    <lineage>
        <taxon>Bacteria</taxon>
        <taxon>Pseudomonadati</taxon>
        <taxon>Planctomycetota</taxon>
        <taxon>Planctomycetia</taxon>
        <taxon>Gemmatales</taxon>
        <taxon>Gemmataceae</taxon>
        <taxon>Fimbriiglobus</taxon>
    </lineage>
</organism>
<dbReference type="EMBL" id="NIDE01000005">
    <property type="protein sequence ID" value="OWK41765.1"/>
    <property type="molecule type" value="Genomic_DNA"/>
</dbReference>
<reference evidence="2" key="1">
    <citation type="submission" date="2017-06" db="EMBL/GenBank/DDBJ databases">
        <title>Genome analysis of Fimbriiglobus ruber SP5, the first member of the order Planctomycetales with confirmed chitinolytic capability.</title>
        <authorList>
            <person name="Ravin N.V."/>
            <person name="Rakitin A.L."/>
            <person name="Ivanova A.A."/>
            <person name="Beletsky A.V."/>
            <person name="Kulichevskaya I.S."/>
            <person name="Mardanov A.V."/>
            <person name="Dedysh S.N."/>
        </authorList>
    </citation>
    <scope>NUCLEOTIDE SEQUENCE [LARGE SCALE GENOMIC DNA]</scope>
    <source>
        <strain evidence="2">SP5</strain>
    </source>
</reference>
<dbReference type="Proteomes" id="UP000214646">
    <property type="component" value="Unassembled WGS sequence"/>
</dbReference>
<dbReference type="AlphaFoldDB" id="A0A225DZI1"/>
<evidence type="ECO:0000313" key="1">
    <source>
        <dbReference type="EMBL" id="OWK41765.1"/>
    </source>
</evidence>
<gene>
    <name evidence="1" type="ORF">FRUB_03843</name>
</gene>